<dbReference type="Proteomes" id="UP000295714">
    <property type="component" value="Unassembled WGS sequence"/>
</dbReference>
<proteinExistence type="predicted"/>
<dbReference type="RefSeq" id="WP_132705491.1">
    <property type="nucleotide sequence ID" value="NZ_SMGI01000004.1"/>
</dbReference>
<accession>A0A4R1KKU8</accession>
<sequence length="147" mass="16317">MKQSILIISTVVLSVLNINATTLETTSATGIVETEITESHITKVYEWSVKTMSGKSSGTSSNLEDAKEMIALFSRNEAVLEKKITSYYMLKSEAKNTDNRIYYWEVKSTNGNAKGFSSSESKAREIIDLVSKGEIISYKIITSGKRK</sequence>
<protein>
    <submittedName>
        <fullName evidence="2">Uncharacterized protein</fullName>
    </submittedName>
</protein>
<gene>
    <name evidence="2" type="ORF">DFQ05_2269</name>
</gene>
<keyword evidence="1" id="KW-0732">Signal</keyword>
<feature type="chain" id="PRO_5020231985" evidence="1">
    <location>
        <begin position="21"/>
        <end position="147"/>
    </location>
</feature>
<dbReference type="EMBL" id="SMGI01000004">
    <property type="protein sequence ID" value="TCK65057.1"/>
    <property type="molecule type" value="Genomic_DNA"/>
</dbReference>
<comment type="caution">
    <text evidence="2">The sequence shown here is derived from an EMBL/GenBank/DDBJ whole genome shotgun (WGS) entry which is preliminary data.</text>
</comment>
<evidence type="ECO:0000256" key="1">
    <source>
        <dbReference type="SAM" id="SignalP"/>
    </source>
</evidence>
<dbReference type="AlphaFoldDB" id="A0A4R1KKU8"/>
<keyword evidence="3" id="KW-1185">Reference proteome</keyword>
<dbReference type="OrthoDB" id="1373944at2"/>
<name>A0A4R1KKU8_9FLAO</name>
<evidence type="ECO:0000313" key="3">
    <source>
        <dbReference type="Proteomes" id="UP000295714"/>
    </source>
</evidence>
<feature type="signal peptide" evidence="1">
    <location>
        <begin position="1"/>
        <end position="20"/>
    </location>
</feature>
<reference evidence="2 3" key="1">
    <citation type="journal article" date="2015" name="Stand. Genomic Sci.">
        <title>Genomic Encyclopedia of Bacterial and Archaeal Type Strains, Phase III: the genomes of soil and plant-associated and newly described type strains.</title>
        <authorList>
            <person name="Whitman W.B."/>
            <person name="Woyke T."/>
            <person name="Klenk H.P."/>
            <person name="Zhou Y."/>
            <person name="Lilburn T.G."/>
            <person name="Beck B.J."/>
            <person name="De Vos P."/>
            <person name="Vandamme P."/>
            <person name="Eisen J.A."/>
            <person name="Garrity G."/>
            <person name="Hugenholtz P."/>
            <person name="Kyrpides N.C."/>
        </authorList>
    </citation>
    <scope>NUCLEOTIDE SEQUENCE [LARGE SCALE GENOMIC DNA]</scope>
    <source>
        <strain evidence="2 3">CECT 8445</strain>
    </source>
</reference>
<organism evidence="2 3">
    <name type="scientific">Winogradskyella wandonensis</name>
    <dbReference type="NCBI Taxonomy" id="1442586"/>
    <lineage>
        <taxon>Bacteria</taxon>
        <taxon>Pseudomonadati</taxon>
        <taxon>Bacteroidota</taxon>
        <taxon>Flavobacteriia</taxon>
        <taxon>Flavobacteriales</taxon>
        <taxon>Flavobacteriaceae</taxon>
        <taxon>Winogradskyella</taxon>
    </lineage>
</organism>
<evidence type="ECO:0000313" key="2">
    <source>
        <dbReference type="EMBL" id="TCK65057.1"/>
    </source>
</evidence>